<dbReference type="Proteomes" id="UP000005272">
    <property type="component" value="Unassembled WGS sequence"/>
</dbReference>
<proteinExistence type="predicted"/>
<evidence type="ECO:0000313" key="2">
    <source>
        <dbReference type="Proteomes" id="UP000005272"/>
    </source>
</evidence>
<dbReference type="AlphaFoldDB" id="A0A828U454"/>
<evidence type="ECO:0000313" key="1">
    <source>
        <dbReference type="EMBL" id="EHU44599.1"/>
    </source>
</evidence>
<dbReference type="EMBL" id="AIFC01000024">
    <property type="protein sequence ID" value="EHU44599.1"/>
    <property type="molecule type" value="Genomic_DNA"/>
</dbReference>
<organism evidence="1 2">
    <name type="scientific">Escherichia coli DEC2D</name>
    <dbReference type="NCBI Taxonomy" id="868141"/>
    <lineage>
        <taxon>Bacteria</taxon>
        <taxon>Pseudomonadati</taxon>
        <taxon>Pseudomonadota</taxon>
        <taxon>Gammaproteobacteria</taxon>
        <taxon>Enterobacterales</taxon>
        <taxon>Enterobacteriaceae</taxon>
        <taxon>Escherichia</taxon>
    </lineage>
</organism>
<protein>
    <submittedName>
        <fullName evidence="1">Putative transposase</fullName>
    </submittedName>
</protein>
<accession>A0A828U454</accession>
<gene>
    <name evidence="1" type="ORF">ECDEC2D_3076</name>
</gene>
<reference evidence="1 2" key="1">
    <citation type="journal article" date="2012" name="J. Bacteriol.">
        <title>Draft Genome Sequences of the Diarrheagenic Escherichia coli Collection.</title>
        <authorList>
            <person name="Hazen T.H."/>
            <person name="Sahl J.W."/>
            <person name="Redman J.C."/>
            <person name="Morris C.R."/>
            <person name="Daugherty S.C."/>
            <person name="Chibucos M.C."/>
            <person name="Sengamalay N.A."/>
            <person name="Fraser-Liggett C.M."/>
            <person name="Steinsland H."/>
            <person name="Whittam T.S."/>
            <person name="Whittam B."/>
            <person name="Manning S.D."/>
            <person name="Rasko D.A."/>
        </authorList>
    </citation>
    <scope>NUCLEOTIDE SEQUENCE [LARGE SCALE GENOMIC DNA]</scope>
    <source>
        <strain evidence="1 2">DEC2D</strain>
    </source>
</reference>
<comment type="caution">
    <text evidence="1">The sequence shown here is derived from an EMBL/GenBank/DDBJ whole genome shotgun (WGS) entry which is preliminary data.</text>
</comment>
<name>A0A828U454_ECOLX</name>
<sequence>MSVMNIKRIGLDLAKTFFRSTALITMKKWYCEKGCAVPT</sequence>